<evidence type="ECO:0000313" key="2">
    <source>
        <dbReference type="EMBL" id="OAH15017.1"/>
    </source>
</evidence>
<comment type="caution">
    <text evidence="2">The sequence shown here is derived from an EMBL/GenBank/DDBJ whole genome shotgun (WGS) entry which is preliminary data.</text>
</comment>
<keyword evidence="1" id="KW-0732">Signal</keyword>
<gene>
    <name evidence="2" type="ORF">STSP_16340</name>
</gene>
<name>A0A177HWR9_9ACTN</name>
<dbReference type="AlphaFoldDB" id="A0A177HWR9"/>
<sequence>MARTVRRRISGLIGASCLASVLALSVAVPAASAAPQTSAPTASPVQTQPSFINGGWCGRDPYGCRFGNLGFGNLGFYGNNLGFYNPGFYGYGCIPRVVAVGGVTVVTC</sequence>
<evidence type="ECO:0000313" key="3">
    <source>
        <dbReference type="Proteomes" id="UP000077381"/>
    </source>
</evidence>
<keyword evidence="3" id="KW-1185">Reference proteome</keyword>
<protein>
    <submittedName>
        <fullName evidence="2">Uncharacterized protein</fullName>
    </submittedName>
</protein>
<feature type="chain" id="PRO_5008063283" evidence="1">
    <location>
        <begin position="34"/>
        <end position="108"/>
    </location>
</feature>
<reference evidence="2 3" key="1">
    <citation type="submission" date="2015-12" db="EMBL/GenBank/DDBJ databases">
        <title>Genome sequence of Streptomyces sp. G25.</title>
        <authorList>
            <person name="Poehlein A."/>
            <person name="Roettig A."/>
            <person name="Hiessl S."/>
            <person name="Hauschild P."/>
            <person name="Schauer J."/>
            <person name="Madkour M.H."/>
            <person name="Al-Ansari A.M."/>
            <person name="Almakishah N.H."/>
            <person name="Steinbuechel A."/>
            <person name="Daniel R."/>
        </authorList>
    </citation>
    <scope>NUCLEOTIDE SEQUENCE [LARGE SCALE GENOMIC DNA]</scope>
    <source>
        <strain evidence="3">G25(2015)</strain>
    </source>
</reference>
<dbReference type="STRING" id="1716141.STSP_16340"/>
<feature type="signal peptide" evidence="1">
    <location>
        <begin position="1"/>
        <end position="33"/>
    </location>
</feature>
<organism evidence="2 3">
    <name type="scientific">Streptomyces jeddahensis</name>
    <dbReference type="NCBI Taxonomy" id="1716141"/>
    <lineage>
        <taxon>Bacteria</taxon>
        <taxon>Bacillati</taxon>
        <taxon>Actinomycetota</taxon>
        <taxon>Actinomycetes</taxon>
        <taxon>Kitasatosporales</taxon>
        <taxon>Streptomycetaceae</taxon>
        <taxon>Streptomyces</taxon>
    </lineage>
</organism>
<accession>A0A177HWR9</accession>
<dbReference type="Proteomes" id="UP000077381">
    <property type="component" value="Unassembled WGS sequence"/>
</dbReference>
<evidence type="ECO:0000256" key="1">
    <source>
        <dbReference type="SAM" id="SignalP"/>
    </source>
</evidence>
<proteinExistence type="predicted"/>
<dbReference type="EMBL" id="LOHS01000052">
    <property type="protein sequence ID" value="OAH15017.1"/>
    <property type="molecule type" value="Genomic_DNA"/>
</dbReference>
<dbReference type="PATRIC" id="fig|1716141.3.peg.1718"/>